<evidence type="ECO:0000259" key="10">
    <source>
        <dbReference type="PROSITE" id="PS50109"/>
    </source>
</evidence>
<accession>A0ABS6S1V5</accession>
<evidence type="ECO:0000256" key="9">
    <source>
        <dbReference type="SAM" id="Phobius"/>
    </source>
</evidence>
<dbReference type="EC" id="2.7.13.3" evidence="2"/>
<dbReference type="PROSITE" id="PS50109">
    <property type="entry name" value="HIS_KIN"/>
    <property type="match status" value="1"/>
</dbReference>
<sequence length="491" mass="55408">MNNGYSRIIIRLVAGFFLFLGIIAALVGISVSYLSDMEVSIDKIVRLHNVRLGIAQDMRYFVRHSAVLVRNVLLLDDPAGKYSELKRLSEARGQYMEKRNELMADLHDDKSNALLKRLQEEDAITLALWDNVVELSLSGKRKEATDLLVTEVRSVQWKWLADLNALVEAEKEHVKDADTYAANMYRQAKVIISLWGLLAVILGSAISVAITRSIAAPLEETIKSEVARRREQEQVLIYQAKLARMGQLLVNISHHWRQPLHTVGLIIQDIQEAHEHGELDAAYINNAVAEAMQELKGMSETINDFMNFYRPKEEKELVDLEVATAEVLTLLYPILNGNLIDFTITCHAHNKTVTNVSEVAGCGYLMFDTYKQHFQYVMLTILSNSKDAILHQRQLGLLDKDSNGIIFVDFYHMEDVIKITVSDNGGGIREDIMDKIFEPYFTTREQGKGVGQGLYLSRIITETHLNGRIGARNIKGGAMFEVVLRHGRVAA</sequence>
<dbReference type="InterPro" id="IPR005467">
    <property type="entry name" value="His_kinase_dom"/>
</dbReference>
<dbReference type="InterPro" id="IPR004358">
    <property type="entry name" value="Sig_transdc_His_kin-like_C"/>
</dbReference>
<gene>
    <name evidence="11" type="ORF">HWQ67_12515</name>
</gene>
<keyword evidence="7" id="KW-0067">ATP-binding</keyword>
<dbReference type="CDD" id="cd00082">
    <property type="entry name" value="HisKA"/>
    <property type="match status" value="1"/>
</dbReference>
<keyword evidence="9" id="KW-0472">Membrane</keyword>
<dbReference type="Proteomes" id="UP001196980">
    <property type="component" value="Unassembled WGS sequence"/>
</dbReference>
<dbReference type="InterPro" id="IPR003594">
    <property type="entry name" value="HATPase_dom"/>
</dbReference>
<keyword evidence="3" id="KW-0597">Phosphoprotein</keyword>
<dbReference type="Gene3D" id="3.30.565.10">
    <property type="entry name" value="Histidine kinase-like ATPase, C-terminal domain"/>
    <property type="match status" value="1"/>
</dbReference>
<dbReference type="SUPFAM" id="SSF55874">
    <property type="entry name" value="ATPase domain of HSP90 chaperone/DNA topoisomerase II/histidine kinase"/>
    <property type="match status" value="1"/>
</dbReference>
<evidence type="ECO:0000256" key="3">
    <source>
        <dbReference type="ARBA" id="ARBA00022553"/>
    </source>
</evidence>
<keyword evidence="4" id="KW-0808">Transferase</keyword>
<dbReference type="InterPro" id="IPR003661">
    <property type="entry name" value="HisK_dim/P_dom"/>
</dbReference>
<keyword evidence="9" id="KW-1133">Transmembrane helix</keyword>
<evidence type="ECO:0000256" key="4">
    <source>
        <dbReference type="ARBA" id="ARBA00022679"/>
    </source>
</evidence>
<dbReference type="PANTHER" id="PTHR43065:SF46">
    <property type="entry name" value="C4-DICARBOXYLATE TRANSPORT SENSOR PROTEIN DCTB"/>
    <property type="match status" value="1"/>
</dbReference>
<dbReference type="Gene3D" id="1.10.287.130">
    <property type="match status" value="1"/>
</dbReference>
<dbReference type="PANTHER" id="PTHR43065">
    <property type="entry name" value="SENSOR HISTIDINE KINASE"/>
    <property type="match status" value="1"/>
</dbReference>
<name>A0ABS6S1V5_9BACT</name>
<comment type="catalytic activity">
    <reaction evidence="1">
        <text>ATP + protein L-histidine = ADP + protein N-phospho-L-histidine.</text>
        <dbReference type="EC" id="2.7.13.3"/>
    </reaction>
</comment>
<dbReference type="EMBL" id="JABXWD010000253">
    <property type="protein sequence ID" value="MBV6342408.1"/>
    <property type="molecule type" value="Genomic_DNA"/>
</dbReference>
<keyword evidence="12" id="KW-1185">Reference proteome</keyword>
<dbReference type="InterPro" id="IPR047347">
    <property type="entry name" value="YvaQ-like_sensor"/>
</dbReference>
<keyword evidence="8" id="KW-0902">Two-component regulatory system</keyword>
<dbReference type="SMART" id="SM00387">
    <property type="entry name" value="HATPase_c"/>
    <property type="match status" value="1"/>
</dbReference>
<dbReference type="CDD" id="cd19411">
    <property type="entry name" value="MCP2201-like_sensor"/>
    <property type="match status" value="1"/>
</dbReference>
<proteinExistence type="predicted"/>
<dbReference type="InterPro" id="IPR036097">
    <property type="entry name" value="HisK_dim/P_sf"/>
</dbReference>
<feature type="transmembrane region" description="Helical" evidence="9">
    <location>
        <begin position="12"/>
        <end position="34"/>
    </location>
</feature>
<evidence type="ECO:0000256" key="1">
    <source>
        <dbReference type="ARBA" id="ARBA00000085"/>
    </source>
</evidence>
<comment type="caution">
    <text evidence="11">The sequence shown here is derived from an EMBL/GenBank/DDBJ whole genome shotgun (WGS) entry which is preliminary data.</text>
</comment>
<evidence type="ECO:0000256" key="5">
    <source>
        <dbReference type="ARBA" id="ARBA00022741"/>
    </source>
</evidence>
<evidence type="ECO:0000256" key="6">
    <source>
        <dbReference type="ARBA" id="ARBA00022777"/>
    </source>
</evidence>
<keyword evidence="5" id="KW-0547">Nucleotide-binding</keyword>
<evidence type="ECO:0000313" key="11">
    <source>
        <dbReference type="EMBL" id="MBV6342408.1"/>
    </source>
</evidence>
<evidence type="ECO:0000313" key="12">
    <source>
        <dbReference type="Proteomes" id="UP001196980"/>
    </source>
</evidence>
<dbReference type="RefSeq" id="WP_218253028.1">
    <property type="nucleotide sequence ID" value="NZ_JABXWD010000253.1"/>
</dbReference>
<dbReference type="InterPro" id="IPR024478">
    <property type="entry name" value="HlyB_4HB_MCP"/>
</dbReference>
<evidence type="ECO:0000256" key="7">
    <source>
        <dbReference type="ARBA" id="ARBA00022840"/>
    </source>
</evidence>
<dbReference type="Pfam" id="PF02518">
    <property type="entry name" value="HATPase_c"/>
    <property type="match status" value="1"/>
</dbReference>
<protein>
    <recommendedName>
        <fullName evidence="2">histidine kinase</fullName>
        <ecNumber evidence="2">2.7.13.3</ecNumber>
    </recommendedName>
</protein>
<organism evidence="11 12">
    <name type="scientific">Candidatus Magnetobacterium casense</name>
    <dbReference type="NCBI Taxonomy" id="1455061"/>
    <lineage>
        <taxon>Bacteria</taxon>
        <taxon>Pseudomonadati</taxon>
        <taxon>Nitrospirota</taxon>
        <taxon>Thermodesulfovibrionia</taxon>
        <taxon>Thermodesulfovibrionales</taxon>
        <taxon>Candidatus Magnetobacteriaceae</taxon>
        <taxon>Candidatus Magnetobacterium</taxon>
    </lineage>
</organism>
<dbReference type="PRINTS" id="PR00344">
    <property type="entry name" value="BCTRLSENSOR"/>
</dbReference>
<dbReference type="Pfam" id="PF12729">
    <property type="entry name" value="4HB_MCP_1"/>
    <property type="match status" value="1"/>
</dbReference>
<evidence type="ECO:0000256" key="8">
    <source>
        <dbReference type="ARBA" id="ARBA00023012"/>
    </source>
</evidence>
<keyword evidence="6" id="KW-0418">Kinase</keyword>
<keyword evidence="9" id="KW-0812">Transmembrane</keyword>
<feature type="domain" description="Histidine kinase" evidence="10">
    <location>
        <begin position="251"/>
        <end position="488"/>
    </location>
</feature>
<evidence type="ECO:0000256" key="2">
    <source>
        <dbReference type="ARBA" id="ARBA00012438"/>
    </source>
</evidence>
<dbReference type="InterPro" id="IPR036890">
    <property type="entry name" value="HATPase_C_sf"/>
</dbReference>
<dbReference type="SUPFAM" id="SSF47384">
    <property type="entry name" value="Homodimeric domain of signal transducing histidine kinase"/>
    <property type="match status" value="1"/>
</dbReference>
<reference evidence="11 12" key="1">
    <citation type="journal article" date="2020" name="J Geophys Res Biogeosci">
        <title>Magnetotaxis as an Adaptation to Enable Bacterial Shuttling of Microbial Sulfur and Sulfur Cycling Across Aquatic Oxic#Anoxic Interfaces.</title>
        <authorList>
            <person name="Li J."/>
            <person name="Liu P."/>
            <person name="Wang J."/>
            <person name="Roberts A.P."/>
            <person name="Pan Y."/>
        </authorList>
    </citation>
    <scope>NUCLEOTIDE SEQUENCE [LARGE SCALE GENOMIC DNA]</scope>
    <source>
        <strain evidence="11 12">MYR-1_YQ</strain>
    </source>
</reference>